<feature type="non-terminal residue" evidence="1">
    <location>
        <position position="301"/>
    </location>
</feature>
<dbReference type="Proteomes" id="UP001186974">
    <property type="component" value="Unassembled WGS sequence"/>
</dbReference>
<dbReference type="EMBL" id="JAWDJW010005713">
    <property type="protein sequence ID" value="KAK3066811.1"/>
    <property type="molecule type" value="Genomic_DNA"/>
</dbReference>
<accession>A0ACC3DEN5</accession>
<protein>
    <submittedName>
        <fullName evidence="1">Uncharacterized protein</fullName>
    </submittedName>
</protein>
<proteinExistence type="predicted"/>
<evidence type="ECO:0000313" key="1">
    <source>
        <dbReference type="EMBL" id="KAK3066811.1"/>
    </source>
</evidence>
<organism evidence="1 2">
    <name type="scientific">Coniosporium uncinatum</name>
    <dbReference type="NCBI Taxonomy" id="93489"/>
    <lineage>
        <taxon>Eukaryota</taxon>
        <taxon>Fungi</taxon>
        <taxon>Dikarya</taxon>
        <taxon>Ascomycota</taxon>
        <taxon>Pezizomycotina</taxon>
        <taxon>Dothideomycetes</taxon>
        <taxon>Dothideomycetes incertae sedis</taxon>
        <taxon>Coniosporium</taxon>
    </lineage>
</organism>
<gene>
    <name evidence="1" type="ORF">LTS18_001483</name>
</gene>
<sequence length="301" mass="33044">MSSLAQAARLYSEAIEWTKPNGTAASSMSAAQIASTAVRLASLSLSSSTPTNEDTIREALDAMEQVPAGIPSDLDTLLAEVASLRKAAIAAFVGKTEEAQEGATSELLKSTTLCYSIVFACLRFLGRYLGCSPLETADPKAFLRYGERVVVVKRMAKSFIDSVVVCCKAAIAANDIAWHTLDGALQDCNNILRELAANESAEGSRPSEFLQSLAFPNVRISNLYWAYYLQRRRQHDTATDKAIDHSLRRSIEFVRSASKQEKTSAFFVMKLEKLAACYEQRKQHDRAYPVLVEAINDVIET</sequence>
<evidence type="ECO:0000313" key="2">
    <source>
        <dbReference type="Proteomes" id="UP001186974"/>
    </source>
</evidence>
<comment type="caution">
    <text evidence="1">The sequence shown here is derived from an EMBL/GenBank/DDBJ whole genome shotgun (WGS) entry which is preliminary data.</text>
</comment>
<reference evidence="1" key="1">
    <citation type="submission" date="2024-09" db="EMBL/GenBank/DDBJ databases">
        <title>Black Yeasts Isolated from many extreme environments.</title>
        <authorList>
            <person name="Coleine C."/>
            <person name="Stajich J.E."/>
            <person name="Selbmann L."/>
        </authorList>
    </citation>
    <scope>NUCLEOTIDE SEQUENCE</scope>
    <source>
        <strain evidence="1">CCFEE 5737</strain>
    </source>
</reference>
<keyword evidence="2" id="KW-1185">Reference proteome</keyword>
<name>A0ACC3DEN5_9PEZI</name>